<accession>L9XHL8</accession>
<dbReference type="Pfam" id="PF00254">
    <property type="entry name" value="FKBP_C"/>
    <property type="match status" value="1"/>
</dbReference>
<evidence type="ECO:0000256" key="5">
    <source>
        <dbReference type="ARBA" id="ARBA00023110"/>
    </source>
</evidence>
<evidence type="ECO:0000256" key="2">
    <source>
        <dbReference type="ARBA" id="ARBA00004496"/>
    </source>
</evidence>
<dbReference type="Proteomes" id="UP000011688">
    <property type="component" value="Unassembled WGS sequence"/>
</dbReference>
<evidence type="ECO:0000256" key="9">
    <source>
        <dbReference type="RuleBase" id="RU003915"/>
    </source>
</evidence>
<dbReference type="InterPro" id="IPR048261">
    <property type="entry name" value="SlpA/SlyD-like_ins_sf"/>
</dbReference>
<dbReference type="InterPro" id="IPR046357">
    <property type="entry name" value="PPIase_dom_sf"/>
</dbReference>
<evidence type="ECO:0000256" key="4">
    <source>
        <dbReference type="ARBA" id="ARBA00022490"/>
    </source>
</evidence>
<dbReference type="Gene3D" id="3.10.50.40">
    <property type="match status" value="1"/>
</dbReference>
<dbReference type="PROSITE" id="PS50059">
    <property type="entry name" value="FKBP_PPIASE"/>
    <property type="match status" value="1"/>
</dbReference>
<gene>
    <name evidence="12" type="ORF">C491_01931</name>
</gene>
<evidence type="ECO:0000313" key="12">
    <source>
        <dbReference type="EMBL" id="ELY60906.1"/>
    </source>
</evidence>
<name>L9XHL8_9EURY</name>
<dbReference type="PANTHER" id="PTHR47861:SF3">
    <property type="entry name" value="FKBP-TYPE PEPTIDYL-PROLYL CIS-TRANS ISOMERASE SLYD"/>
    <property type="match status" value="1"/>
</dbReference>
<comment type="subcellular location">
    <subcellularLocation>
        <location evidence="2">Cytoplasm</location>
    </subcellularLocation>
</comment>
<keyword evidence="13" id="KW-1185">Reference proteome</keyword>
<dbReference type="RefSeq" id="WP_005553361.1">
    <property type="nucleotide sequence ID" value="NZ_AOIB01000010.1"/>
</dbReference>
<keyword evidence="4" id="KW-0963">Cytoplasm</keyword>
<dbReference type="EMBL" id="AOIB01000010">
    <property type="protein sequence ID" value="ELY60906.1"/>
    <property type="molecule type" value="Genomic_DNA"/>
</dbReference>
<dbReference type="eggNOG" id="arCOG00980">
    <property type="taxonomic scope" value="Archaea"/>
</dbReference>
<dbReference type="Gene3D" id="2.40.10.330">
    <property type="match status" value="1"/>
</dbReference>
<evidence type="ECO:0000256" key="8">
    <source>
        <dbReference type="PROSITE-ProRule" id="PRU00277"/>
    </source>
</evidence>
<dbReference type="GO" id="GO:0003755">
    <property type="term" value="F:peptidyl-prolyl cis-trans isomerase activity"/>
    <property type="evidence" value="ECO:0007669"/>
    <property type="project" value="UniProtKB-UniRule"/>
</dbReference>
<evidence type="ECO:0000256" key="7">
    <source>
        <dbReference type="ARBA" id="ARBA00023235"/>
    </source>
</evidence>
<keyword evidence="5 8" id="KW-0697">Rotamase</keyword>
<evidence type="ECO:0000313" key="13">
    <source>
        <dbReference type="Proteomes" id="UP000011688"/>
    </source>
</evidence>
<evidence type="ECO:0000256" key="6">
    <source>
        <dbReference type="ARBA" id="ARBA00023186"/>
    </source>
</evidence>
<dbReference type="PANTHER" id="PTHR47861">
    <property type="entry name" value="FKBP-TYPE PEPTIDYL-PROLYL CIS-TRANS ISOMERASE SLYD"/>
    <property type="match status" value="1"/>
</dbReference>
<evidence type="ECO:0000256" key="1">
    <source>
        <dbReference type="ARBA" id="ARBA00000971"/>
    </source>
</evidence>
<evidence type="ECO:0000256" key="3">
    <source>
        <dbReference type="ARBA" id="ARBA00006577"/>
    </source>
</evidence>
<dbReference type="InterPro" id="IPR001179">
    <property type="entry name" value="PPIase_FKBP_dom"/>
</dbReference>
<reference evidence="12 13" key="1">
    <citation type="journal article" date="2014" name="PLoS Genet.">
        <title>Phylogenetically driven sequencing of extremely halophilic archaea reveals strategies for static and dynamic osmo-response.</title>
        <authorList>
            <person name="Becker E.A."/>
            <person name="Seitzer P.M."/>
            <person name="Tritt A."/>
            <person name="Larsen D."/>
            <person name="Krusor M."/>
            <person name="Yao A.I."/>
            <person name="Wu D."/>
            <person name="Madern D."/>
            <person name="Eisen J.A."/>
            <person name="Darling A.E."/>
            <person name="Facciotti M.T."/>
        </authorList>
    </citation>
    <scope>NUCLEOTIDE SEQUENCE [LARGE SCALE GENOMIC DNA]</scope>
    <source>
        <strain evidence="12 13">DSM 10524</strain>
    </source>
</reference>
<protein>
    <recommendedName>
        <fullName evidence="9">Peptidyl-prolyl cis-trans isomerase</fullName>
        <ecNumber evidence="9">5.2.1.8</ecNumber>
    </recommendedName>
</protein>
<dbReference type="OrthoDB" id="8615at2157"/>
<comment type="catalytic activity">
    <reaction evidence="1 8 9">
        <text>[protein]-peptidylproline (omega=180) = [protein]-peptidylproline (omega=0)</text>
        <dbReference type="Rhea" id="RHEA:16237"/>
        <dbReference type="Rhea" id="RHEA-COMP:10747"/>
        <dbReference type="Rhea" id="RHEA-COMP:10748"/>
        <dbReference type="ChEBI" id="CHEBI:83833"/>
        <dbReference type="ChEBI" id="CHEBI:83834"/>
        <dbReference type="EC" id="5.2.1.8"/>
    </reaction>
</comment>
<dbReference type="STRING" id="1227497.C491_01931"/>
<proteinExistence type="inferred from homology"/>
<keyword evidence="6" id="KW-0143">Chaperone</keyword>
<feature type="domain" description="PPIase FKBP-type" evidence="11">
    <location>
        <begin position="5"/>
        <end position="125"/>
    </location>
</feature>
<dbReference type="GO" id="GO:0005737">
    <property type="term" value="C:cytoplasm"/>
    <property type="evidence" value="ECO:0007669"/>
    <property type="project" value="UniProtKB-SubCell"/>
</dbReference>
<keyword evidence="7 8" id="KW-0413">Isomerase</keyword>
<comment type="similarity">
    <text evidence="3 9">Belongs to the FKBP-type PPIase family.</text>
</comment>
<evidence type="ECO:0000259" key="11">
    <source>
        <dbReference type="PROSITE" id="PS50059"/>
    </source>
</evidence>
<dbReference type="AlphaFoldDB" id="L9XHL8"/>
<organism evidence="12 13">
    <name type="scientific">Natronococcus amylolyticus DSM 10524</name>
    <dbReference type="NCBI Taxonomy" id="1227497"/>
    <lineage>
        <taxon>Archaea</taxon>
        <taxon>Methanobacteriati</taxon>
        <taxon>Methanobacteriota</taxon>
        <taxon>Stenosarchaea group</taxon>
        <taxon>Halobacteria</taxon>
        <taxon>Halobacteriales</taxon>
        <taxon>Natrialbaceae</taxon>
        <taxon>Natronococcus</taxon>
    </lineage>
</organism>
<feature type="region of interest" description="Disordered" evidence="10">
    <location>
        <begin position="109"/>
        <end position="130"/>
    </location>
</feature>
<sequence length="169" mass="18837">MVELGQVAICHYTGRIVDDGETGEPFDTTDPELARETGIYHDDRDYEPLEIRVGEGAVVPGVERTLQELEVDPEELPVETTFRLEPEEAFGEHEEEWVVEFPLEEIDDSPAEGSLETETQVHTDDGKTGWITAVDDDTATVDFNHELAGVPVEIELEVLEVREDPSSGE</sequence>
<dbReference type="GO" id="GO:0042026">
    <property type="term" value="P:protein refolding"/>
    <property type="evidence" value="ECO:0007669"/>
    <property type="project" value="UniProtKB-ARBA"/>
</dbReference>
<dbReference type="SUPFAM" id="SSF54534">
    <property type="entry name" value="FKBP-like"/>
    <property type="match status" value="1"/>
</dbReference>
<evidence type="ECO:0000256" key="10">
    <source>
        <dbReference type="SAM" id="MobiDB-lite"/>
    </source>
</evidence>
<comment type="caution">
    <text evidence="12">The sequence shown here is derived from an EMBL/GenBank/DDBJ whole genome shotgun (WGS) entry which is preliminary data.</text>
</comment>
<dbReference type="EC" id="5.2.1.8" evidence="9"/>